<dbReference type="EMBL" id="KZ678376">
    <property type="protein sequence ID" value="PSS03303.1"/>
    <property type="molecule type" value="Genomic_DNA"/>
</dbReference>
<name>A0A2T3ALQ8_9PEZI</name>
<dbReference type="PANTHER" id="PTHR43591">
    <property type="entry name" value="METHYLTRANSFERASE"/>
    <property type="match status" value="1"/>
</dbReference>
<feature type="compositionally biased region" description="Basic and acidic residues" evidence="2">
    <location>
        <begin position="206"/>
        <end position="245"/>
    </location>
</feature>
<evidence type="ECO:0000256" key="2">
    <source>
        <dbReference type="SAM" id="MobiDB-lite"/>
    </source>
</evidence>
<evidence type="ECO:0000313" key="3">
    <source>
        <dbReference type="EMBL" id="PSS03303.1"/>
    </source>
</evidence>
<dbReference type="CDD" id="cd02440">
    <property type="entry name" value="AdoMet_MTases"/>
    <property type="match status" value="1"/>
</dbReference>
<dbReference type="PANTHER" id="PTHR43591:SF108">
    <property type="entry name" value="S-ADENOSYL-L-METHIONINE-DEPENDENT METHYLTRANSFERASE"/>
    <property type="match status" value="1"/>
</dbReference>
<proteinExistence type="inferred from homology"/>
<dbReference type="Proteomes" id="UP000241462">
    <property type="component" value="Unassembled WGS sequence"/>
</dbReference>
<dbReference type="Pfam" id="PF13489">
    <property type="entry name" value="Methyltransf_23"/>
    <property type="match status" value="1"/>
</dbReference>
<evidence type="ECO:0000313" key="4">
    <source>
        <dbReference type="Proteomes" id="UP000241462"/>
    </source>
</evidence>
<evidence type="ECO:0000256" key="1">
    <source>
        <dbReference type="ARBA" id="ARBA00038158"/>
    </source>
</evidence>
<dbReference type="AlphaFoldDB" id="A0A2T3ALQ8"/>
<dbReference type="STRING" id="2025994.A0A2T3ALQ8"/>
<organism evidence="3 4">
    <name type="scientific">Coniella lustricola</name>
    <dbReference type="NCBI Taxonomy" id="2025994"/>
    <lineage>
        <taxon>Eukaryota</taxon>
        <taxon>Fungi</taxon>
        <taxon>Dikarya</taxon>
        <taxon>Ascomycota</taxon>
        <taxon>Pezizomycotina</taxon>
        <taxon>Sordariomycetes</taxon>
        <taxon>Sordariomycetidae</taxon>
        <taxon>Diaporthales</taxon>
        <taxon>Schizoparmaceae</taxon>
        <taxon>Coniella</taxon>
    </lineage>
</organism>
<keyword evidence="3" id="KW-0489">Methyltransferase</keyword>
<dbReference type="SUPFAM" id="SSF53335">
    <property type="entry name" value="S-adenosyl-L-methionine-dependent methyltransferases"/>
    <property type="match status" value="1"/>
</dbReference>
<keyword evidence="3" id="KW-0808">Transferase</keyword>
<protein>
    <submittedName>
        <fullName evidence="3">S-adenosyl-L-methionine-dependent methyltransferase</fullName>
    </submittedName>
</protein>
<feature type="compositionally biased region" description="Acidic residues" evidence="2">
    <location>
        <begin position="49"/>
        <end position="67"/>
    </location>
</feature>
<reference evidence="3 4" key="1">
    <citation type="journal article" date="2018" name="Mycol. Prog.">
        <title>Coniella lustricola, a new species from submerged detritus.</title>
        <authorList>
            <person name="Raudabaugh D.B."/>
            <person name="Iturriaga T."/>
            <person name="Carver A."/>
            <person name="Mondo S."/>
            <person name="Pangilinan J."/>
            <person name="Lipzen A."/>
            <person name="He G."/>
            <person name="Amirebrahimi M."/>
            <person name="Grigoriev I.V."/>
            <person name="Miller A.N."/>
        </authorList>
    </citation>
    <scope>NUCLEOTIDE SEQUENCE [LARGE SCALE GENOMIC DNA]</scope>
    <source>
        <strain evidence="3 4">B22-T-1</strain>
    </source>
</reference>
<dbReference type="GO" id="GO:0032259">
    <property type="term" value="P:methylation"/>
    <property type="evidence" value="ECO:0007669"/>
    <property type="project" value="UniProtKB-KW"/>
</dbReference>
<feature type="region of interest" description="Disordered" evidence="2">
    <location>
        <begin position="203"/>
        <end position="256"/>
    </location>
</feature>
<sequence>MAHKNEKTELNRAFFDDEAEGYDAKHEKTAEEIMRRVAARRDFIGIGWIEDEDEDEDDDEDDDEDAEVQNYKAEKSPSHSVRVLDYACGTGNMSRAFAPYTTQCVGIDLSEKMVQVYNTRARNQGLDPEEMSAYHGNLCIPKDPTPAAFQDPVQFFNFDMAIVGLGFHHFDDPQLAASRLVARLKPGGVLVILDFLPHTPFSAAHDGQDNDHQDHHSHAHSHGQDESQGSDKELEKHGHGHDHSHSHSHGHGHAAHTVTHHGFSEEQITRIFTTAGAAKDFAIDKLGQVTMGRHMGKRELFMARGTKP</sequence>
<dbReference type="InParanoid" id="A0A2T3ALQ8"/>
<dbReference type="OrthoDB" id="3647at2759"/>
<gene>
    <name evidence="3" type="ORF">BD289DRAFT_421796</name>
</gene>
<feature type="region of interest" description="Disordered" evidence="2">
    <location>
        <begin position="47"/>
        <end position="76"/>
    </location>
</feature>
<dbReference type="GO" id="GO:0008168">
    <property type="term" value="F:methyltransferase activity"/>
    <property type="evidence" value="ECO:0007669"/>
    <property type="project" value="UniProtKB-KW"/>
</dbReference>
<keyword evidence="4" id="KW-1185">Reference proteome</keyword>
<dbReference type="Gene3D" id="3.40.50.150">
    <property type="entry name" value="Vaccinia Virus protein VP39"/>
    <property type="match status" value="1"/>
</dbReference>
<dbReference type="InterPro" id="IPR029063">
    <property type="entry name" value="SAM-dependent_MTases_sf"/>
</dbReference>
<accession>A0A2T3ALQ8</accession>
<comment type="similarity">
    <text evidence="1">Belongs to the methyltransferase superfamily. LaeA methyltransferase family.</text>
</comment>